<feature type="domain" description="DDT" evidence="5">
    <location>
        <begin position="326"/>
        <end position="398"/>
    </location>
</feature>
<feature type="region of interest" description="Disordered" evidence="4">
    <location>
        <begin position="560"/>
        <end position="633"/>
    </location>
</feature>
<evidence type="ECO:0000313" key="6">
    <source>
        <dbReference type="EMBL" id="CAJ1925855.1"/>
    </source>
</evidence>
<evidence type="ECO:0000256" key="4">
    <source>
        <dbReference type="SAM" id="MobiDB-lite"/>
    </source>
</evidence>
<feature type="region of interest" description="Disordered" evidence="4">
    <location>
        <begin position="1147"/>
        <end position="1166"/>
    </location>
</feature>
<keyword evidence="7" id="KW-1185">Reference proteome</keyword>
<evidence type="ECO:0000259" key="5">
    <source>
        <dbReference type="PROSITE" id="PS50827"/>
    </source>
</evidence>
<dbReference type="PROSITE" id="PS50827">
    <property type="entry name" value="DDT"/>
    <property type="match status" value="1"/>
</dbReference>
<feature type="compositionally biased region" description="Acidic residues" evidence="4">
    <location>
        <begin position="560"/>
        <end position="584"/>
    </location>
</feature>
<dbReference type="Pfam" id="PF15613">
    <property type="entry name" value="WSD"/>
    <property type="match status" value="1"/>
</dbReference>
<proteinExistence type="predicted"/>
<keyword evidence="3" id="KW-0175">Coiled coil</keyword>
<dbReference type="SMART" id="SM00571">
    <property type="entry name" value="DDT"/>
    <property type="match status" value="1"/>
</dbReference>
<feature type="coiled-coil region" evidence="3">
    <location>
        <begin position="238"/>
        <end position="272"/>
    </location>
</feature>
<evidence type="ECO:0000256" key="1">
    <source>
        <dbReference type="ARBA" id="ARBA00004123"/>
    </source>
</evidence>
<evidence type="ECO:0000313" key="7">
    <source>
        <dbReference type="Proteomes" id="UP001295423"/>
    </source>
</evidence>
<dbReference type="EMBL" id="CAKOGP040000002">
    <property type="protein sequence ID" value="CAJ1925855.1"/>
    <property type="molecule type" value="Genomic_DNA"/>
</dbReference>
<dbReference type="Proteomes" id="UP001295423">
    <property type="component" value="Unassembled WGS sequence"/>
</dbReference>
<feature type="compositionally biased region" description="Basic and acidic residues" evidence="4">
    <location>
        <begin position="116"/>
        <end position="137"/>
    </location>
</feature>
<feature type="coiled-coil region" evidence="3">
    <location>
        <begin position="753"/>
        <end position="811"/>
    </location>
</feature>
<dbReference type="Pfam" id="PF02791">
    <property type="entry name" value="DDT"/>
    <property type="match status" value="1"/>
</dbReference>
<feature type="region of interest" description="Disordered" evidence="4">
    <location>
        <begin position="116"/>
        <end position="155"/>
    </location>
</feature>
<evidence type="ECO:0000256" key="2">
    <source>
        <dbReference type="ARBA" id="ARBA00023242"/>
    </source>
</evidence>
<dbReference type="PANTHER" id="PTHR15546">
    <property type="entry name" value="BROMODOMAIN ADJACENT TO ZINC FINGER DOMAIN, 2A"/>
    <property type="match status" value="1"/>
</dbReference>
<comment type="caution">
    <text evidence="6">The sequence shown here is derived from an EMBL/GenBank/DDBJ whole genome shotgun (WGS) entry which is preliminary data.</text>
</comment>
<organism evidence="6 7">
    <name type="scientific">Cylindrotheca closterium</name>
    <dbReference type="NCBI Taxonomy" id="2856"/>
    <lineage>
        <taxon>Eukaryota</taxon>
        <taxon>Sar</taxon>
        <taxon>Stramenopiles</taxon>
        <taxon>Ochrophyta</taxon>
        <taxon>Bacillariophyta</taxon>
        <taxon>Bacillariophyceae</taxon>
        <taxon>Bacillariophycidae</taxon>
        <taxon>Bacillariales</taxon>
        <taxon>Bacillariaceae</taxon>
        <taxon>Cylindrotheca</taxon>
    </lineage>
</organism>
<gene>
    <name evidence="6" type="ORF">CYCCA115_LOCUS1173</name>
</gene>
<dbReference type="InterPro" id="IPR018501">
    <property type="entry name" value="DDT_dom"/>
</dbReference>
<protein>
    <recommendedName>
        <fullName evidence="5">DDT domain-containing protein</fullName>
    </recommendedName>
</protein>
<dbReference type="InterPro" id="IPR028941">
    <property type="entry name" value="WHIM2_dom"/>
</dbReference>
<comment type="subcellular location">
    <subcellularLocation>
        <location evidence="1">Nucleus</location>
    </subcellularLocation>
</comment>
<dbReference type="InterPro" id="IPR053271">
    <property type="entry name" value="DDT_domain"/>
</dbReference>
<accession>A0AAD2FG03</accession>
<name>A0AAD2FG03_9STRA</name>
<evidence type="ECO:0000256" key="3">
    <source>
        <dbReference type="SAM" id="Coils"/>
    </source>
</evidence>
<dbReference type="PANTHER" id="PTHR15546:SF2">
    <property type="entry name" value="DDT DOMAIN-CONTAINING PROTEIN DDB_G0282237"/>
    <property type="match status" value="1"/>
</dbReference>
<reference evidence="6" key="1">
    <citation type="submission" date="2023-08" db="EMBL/GenBank/DDBJ databases">
        <authorList>
            <person name="Audoor S."/>
            <person name="Bilcke G."/>
        </authorList>
    </citation>
    <scope>NUCLEOTIDE SEQUENCE</scope>
</reference>
<dbReference type="GO" id="GO:0005634">
    <property type="term" value="C:nucleus"/>
    <property type="evidence" value="ECO:0007669"/>
    <property type="project" value="UniProtKB-SubCell"/>
</dbReference>
<keyword evidence="2" id="KW-0539">Nucleus</keyword>
<sequence>MADHDIELKEKKRKKALRRMGKMVGHAWNLANAGPFQAGGGKSTDAILCLTSLGQKVDDGNYKYGRHGWEDFARDLGGVYNSHIHRKTKHAKMAKDHLDQVCAMLAEKDDSLARVAKDFVPDSKPSKKRKADTPDSRSRKKPASAKKPNGGDMALSEREDQAMEALGAFMEEKGGSKEVVKNFRCRVQKQPGGRFDTNYYNEHGRRFRSMVEVGRFLGLVTAEPRRSAAGKRAKVSRAKVKKATSRETEAEKKRLRKELDKLRKQHTKITKSLDDFLTDHKDSQYPIEDSMLQEEETAAGKGSRILPTNSAAARIPDVDRFEGIPQHCMPDVLVAWDFLCTFTRALSLTPISLDDFVLCLTYMPPEKSSDSDALNTPPVYLGEVHLSLLKLILSDRSSDEWWWSILEAPVAESSVVENADATDNVDESDLPLIKVDFAALLGEQEDPLITTSWLTALHDIPKMSATNSAAIKASIKTATDICGNKFVIAYLKKATKLGKTSGSGFMKRAVVWLLERMREARPDLGNRNINKEAVFKKRAKVVDEVSQQMDKLSSAALAVEDDDLLSDAESDDDSDDSDVEEENGDTVKQEPQSQTEPDDHPASFIPPKPPPTLVDLLLPPGKPSPPSELFNPSSWPHLAGATVCRLLHRYTRLRNEVDDSLRSVREVSRLTVRQRREREAIAKTRVFSEFAVPHDGKDPCDTAAQHLCSGGRYLELTPLERLCILRVLIDAAYDTARVYEVVDTNYKQSTSAVKALETEQRKFKREAKEKSAANEAAARQDLALEARRNFIEEKREEIRKANEANQELTDDDIDELTEDDIIEFDEDFKADFEALPAPESFKKAEVVARVAKMLEADAFETELLTVLTMDQILENEKEHVQSLEESLAALGGEEALLNPELDRDTMRAVEKLRRELLKIQASAESIPIQREEAIEQLKEAIADGTIKSLRAAIRSAKTARLFGKDDDTNGVWSLDIVRDAHMELENAKQLKRVADAQKDLVSKRNRCFIRTEPLGSDRFRNRFWTFENSEQGHIFTEVDHVLEEENKNLSNESGLLEIVSSVDKVEIGSADIEEDFMGAEGEGIASFRRFSRKEYHQSGLCASLTKRCWGWQLTESSVRALTKGLDGRGVRENNLKKNLKVALEAKTTAKEGTDETESDSQVQKSGDEDHFAHAKQRMDELDLQVIDASYLNTLSSAIGQMVRFRHVVESTRDRESARYEVGSIKGWKLRKDEVTMEPEGDEFEPQTQVVEVPVWQVMTDKGNEFWLTGGEMLESICRLAKWTSKCPTYFESDAAYLSYRNTLGRHFGKVAEAANAMTPIRFTQSMVKREAEIYQKLKHRVYDETWGGKNGTRSAWVTSMRDFAFDFETARDGLLTFESALFELTGGFPGDDNGEEGRSGRSLLDNKVTREDIELESLEKGMNRLWNSRESRNVFHEIVKSAKTVGFLVLALDLVCRNAYVYLEANKIKTTSTRSSAYGSSVGDSWQQQADVSYYEEPTSRRSRRGNVDYSVYFN</sequence>